<keyword evidence="2" id="KW-1185">Reference proteome</keyword>
<protein>
    <submittedName>
        <fullName evidence="1">Uncharacterized protein</fullName>
    </submittedName>
</protein>
<accession>A0A9J5W5J6</accession>
<evidence type="ECO:0000313" key="1">
    <source>
        <dbReference type="EMBL" id="KAG5570859.1"/>
    </source>
</evidence>
<organism evidence="1 2">
    <name type="scientific">Solanum commersonii</name>
    <name type="common">Commerson's wild potato</name>
    <name type="synonym">Commerson's nightshade</name>
    <dbReference type="NCBI Taxonomy" id="4109"/>
    <lineage>
        <taxon>Eukaryota</taxon>
        <taxon>Viridiplantae</taxon>
        <taxon>Streptophyta</taxon>
        <taxon>Embryophyta</taxon>
        <taxon>Tracheophyta</taxon>
        <taxon>Spermatophyta</taxon>
        <taxon>Magnoliopsida</taxon>
        <taxon>eudicotyledons</taxon>
        <taxon>Gunneridae</taxon>
        <taxon>Pentapetalae</taxon>
        <taxon>asterids</taxon>
        <taxon>lamiids</taxon>
        <taxon>Solanales</taxon>
        <taxon>Solanaceae</taxon>
        <taxon>Solanoideae</taxon>
        <taxon>Solaneae</taxon>
        <taxon>Solanum</taxon>
    </lineage>
</organism>
<sequence>MYYKFNVKVSAINNSHDPWYPACKKYYKQIIVVKSTASCAYCTSEDIDYEESYRLKIGVTAKEQHVSITLFDAAHYFFCCDVNEYVHSTSKK</sequence>
<dbReference type="AlphaFoldDB" id="A0A9J5W5J6"/>
<dbReference type="OrthoDB" id="1304083at2759"/>
<reference evidence="1 2" key="1">
    <citation type="submission" date="2020-09" db="EMBL/GenBank/DDBJ databases">
        <title>De no assembly of potato wild relative species, Solanum commersonii.</title>
        <authorList>
            <person name="Cho K."/>
        </authorList>
    </citation>
    <scope>NUCLEOTIDE SEQUENCE [LARGE SCALE GENOMIC DNA]</scope>
    <source>
        <strain evidence="1">LZ3.2</strain>
        <tissue evidence="1">Leaf</tissue>
    </source>
</reference>
<dbReference type="Gene3D" id="2.40.50.140">
    <property type="entry name" value="Nucleic acid-binding proteins"/>
    <property type="match status" value="1"/>
</dbReference>
<comment type="caution">
    <text evidence="1">The sequence shown here is derived from an EMBL/GenBank/DDBJ whole genome shotgun (WGS) entry which is preliminary data.</text>
</comment>
<evidence type="ECO:0000313" key="2">
    <source>
        <dbReference type="Proteomes" id="UP000824120"/>
    </source>
</evidence>
<proteinExistence type="predicted"/>
<dbReference type="InterPro" id="IPR012340">
    <property type="entry name" value="NA-bd_OB-fold"/>
</dbReference>
<gene>
    <name evidence="1" type="ORF">H5410_060625</name>
</gene>
<name>A0A9J5W5J6_SOLCO</name>
<dbReference type="EMBL" id="JACXVP010000012">
    <property type="protein sequence ID" value="KAG5570859.1"/>
    <property type="molecule type" value="Genomic_DNA"/>
</dbReference>
<dbReference type="Proteomes" id="UP000824120">
    <property type="component" value="Chromosome 12"/>
</dbReference>
<feature type="non-terminal residue" evidence="1">
    <location>
        <position position="1"/>
    </location>
</feature>